<accession>A0A120I0M5</accession>
<evidence type="ECO:0000256" key="2">
    <source>
        <dbReference type="ARBA" id="ARBA00022840"/>
    </source>
</evidence>
<evidence type="ECO:0000256" key="1">
    <source>
        <dbReference type="ARBA" id="ARBA00022741"/>
    </source>
</evidence>
<dbReference type="RefSeq" id="WP_067225720.1">
    <property type="nucleotide sequence ID" value="NZ_CP014145.1"/>
</dbReference>
<reference evidence="4 5" key="1">
    <citation type="journal article" date="2016" name="J. Biotechnol.">
        <title>First complete genome sequence of a species in the genus Microterricola, an extremophilic cold active enzyme producing bacterial strain ERGS5:02 isolated from Sikkim Himalaya.</title>
        <authorList>
            <person name="Himanshu"/>
            <person name="Swarnkar M.K."/>
            <person name="Singh D."/>
            <person name="Kumar R."/>
        </authorList>
    </citation>
    <scope>NUCLEOTIDE SEQUENCE [LARGE SCALE GENOMIC DNA]</scope>
    <source>
        <strain evidence="4 5">ERGS5:02</strain>
    </source>
</reference>
<dbReference type="OrthoDB" id="3691954at2"/>
<dbReference type="GO" id="GO:0004016">
    <property type="term" value="F:adenylate cyclase activity"/>
    <property type="evidence" value="ECO:0007669"/>
    <property type="project" value="TreeGrafter"/>
</dbReference>
<evidence type="ECO:0000313" key="4">
    <source>
        <dbReference type="EMBL" id="AMB57722.1"/>
    </source>
</evidence>
<dbReference type="PANTHER" id="PTHR16305:SF35">
    <property type="entry name" value="TRANSCRIPTIONAL ACTIVATOR DOMAIN"/>
    <property type="match status" value="1"/>
</dbReference>
<evidence type="ECO:0000313" key="5">
    <source>
        <dbReference type="Proteomes" id="UP000058305"/>
    </source>
</evidence>
<feature type="domain" description="Orc1-like AAA ATPase" evidence="3">
    <location>
        <begin position="22"/>
        <end position="140"/>
    </location>
</feature>
<dbReference type="Proteomes" id="UP000058305">
    <property type="component" value="Chromosome"/>
</dbReference>
<name>A0A120I0M5_9MICO</name>
<reference evidence="5" key="2">
    <citation type="submission" date="2016-01" db="EMBL/GenBank/DDBJ databases">
        <title>First complete genome sequence of a species in the genus Microterricola, an extremophilic cold active enzyme producing strain ERGS5:02 isolated from Sikkim Himalaya.</title>
        <authorList>
            <person name="Kumar R."/>
            <person name="Singh D."/>
            <person name="Swarnkar M.K."/>
        </authorList>
    </citation>
    <scope>NUCLEOTIDE SEQUENCE [LARGE SCALE GENOMIC DNA]</scope>
    <source>
        <strain evidence="5">ERGS5:02</strain>
    </source>
</reference>
<protein>
    <recommendedName>
        <fullName evidence="3">Orc1-like AAA ATPase domain-containing protein</fullName>
    </recommendedName>
</protein>
<dbReference type="KEGG" id="mvd:AWU67_01305"/>
<dbReference type="SUPFAM" id="SSF52540">
    <property type="entry name" value="P-loop containing nucleoside triphosphate hydrolases"/>
    <property type="match status" value="1"/>
</dbReference>
<dbReference type="GO" id="GO:0005524">
    <property type="term" value="F:ATP binding"/>
    <property type="evidence" value="ECO:0007669"/>
    <property type="project" value="UniProtKB-KW"/>
</dbReference>
<dbReference type="InterPro" id="IPR041664">
    <property type="entry name" value="AAA_16"/>
</dbReference>
<dbReference type="Gene3D" id="3.40.50.300">
    <property type="entry name" value="P-loop containing nucleotide triphosphate hydrolases"/>
    <property type="match status" value="1"/>
</dbReference>
<gene>
    <name evidence="4" type="ORF">AWU67_01305</name>
</gene>
<keyword evidence="5" id="KW-1185">Reference proteome</keyword>
<keyword evidence="1" id="KW-0547">Nucleotide-binding</keyword>
<dbReference type="EMBL" id="CP014145">
    <property type="protein sequence ID" value="AMB57722.1"/>
    <property type="molecule type" value="Genomic_DNA"/>
</dbReference>
<dbReference type="InterPro" id="IPR027417">
    <property type="entry name" value="P-loop_NTPase"/>
</dbReference>
<dbReference type="Pfam" id="PF13191">
    <property type="entry name" value="AAA_16"/>
    <property type="match status" value="1"/>
</dbReference>
<dbReference type="GO" id="GO:0005737">
    <property type="term" value="C:cytoplasm"/>
    <property type="evidence" value="ECO:0007669"/>
    <property type="project" value="TreeGrafter"/>
</dbReference>
<organism evidence="4 5">
    <name type="scientific">Microterricola viridarii</name>
    <dbReference type="NCBI Taxonomy" id="412690"/>
    <lineage>
        <taxon>Bacteria</taxon>
        <taxon>Bacillati</taxon>
        <taxon>Actinomycetota</taxon>
        <taxon>Actinomycetes</taxon>
        <taxon>Micrococcales</taxon>
        <taxon>Microbacteriaceae</taxon>
        <taxon>Microterricola</taxon>
    </lineage>
</organism>
<dbReference type="AlphaFoldDB" id="A0A120I0M5"/>
<dbReference type="PANTHER" id="PTHR16305">
    <property type="entry name" value="TESTICULAR SOLUBLE ADENYLYL CYCLASE"/>
    <property type="match status" value="1"/>
</dbReference>
<keyword evidence="2" id="KW-0067">ATP-binding</keyword>
<sequence>MRDNGVDHDERAAERELAQGLIAAGNSGTLLVTGLSGMGKSQLLRAILPVDSGWKAFYFKADAYEAGMPFAAAERLLRQLSQRRPIEQEPDVAANPQRMGALLLDALDRVRTPVFLAIDDAQWIDPQSAIALRFAVQRLIEGRFFVAVASRPMGEPNALVDLVGGFVGRSDQHAELRLEPLSTEQVRAVAARQVHRGVSQRSARALREATGGSPRC</sequence>
<evidence type="ECO:0000259" key="3">
    <source>
        <dbReference type="Pfam" id="PF13191"/>
    </source>
</evidence>
<proteinExistence type="predicted"/>